<feature type="domain" description="SpoVT-AbrB" evidence="2">
    <location>
        <begin position="3"/>
        <end position="48"/>
    </location>
</feature>
<evidence type="ECO:0000313" key="4">
    <source>
        <dbReference type="Proteomes" id="UP000177197"/>
    </source>
</evidence>
<evidence type="ECO:0000313" key="3">
    <source>
        <dbReference type="EMBL" id="OGD39669.1"/>
    </source>
</evidence>
<evidence type="ECO:0000259" key="2">
    <source>
        <dbReference type="PROSITE" id="PS51740"/>
    </source>
</evidence>
<evidence type="ECO:0000256" key="1">
    <source>
        <dbReference type="PROSITE-ProRule" id="PRU01076"/>
    </source>
</evidence>
<dbReference type="GO" id="GO:0003677">
    <property type="term" value="F:DNA binding"/>
    <property type="evidence" value="ECO:0007669"/>
    <property type="project" value="UniProtKB-UniRule"/>
</dbReference>
<gene>
    <name evidence="3" type="ORF">A3I30_03115</name>
</gene>
<dbReference type="AlphaFoldDB" id="A0A1F5C9X9"/>
<accession>A0A1F5C9X9</accession>
<reference evidence="3 4" key="1">
    <citation type="journal article" date="2016" name="Nat. Commun.">
        <title>Thousands of microbial genomes shed light on interconnected biogeochemical processes in an aquifer system.</title>
        <authorList>
            <person name="Anantharaman K."/>
            <person name="Brown C.T."/>
            <person name="Hug L.A."/>
            <person name="Sharon I."/>
            <person name="Castelle C.J."/>
            <person name="Probst A.J."/>
            <person name="Thomas B.C."/>
            <person name="Singh A."/>
            <person name="Wilkins M.J."/>
            <person name="Karaoz U."/>
            <person name="Brodie E.L."/>
            <person name="Williams K.H."/>
            <person name="Hubbard S.S."/>
            <person name="Banfield J.F."/>
        </authorList>
    </citation>
    <scope>NUCLEOTIDE SEQUENCE [LARGE SCALE GENOMIC DNA]</scope>
</reference>
<dbReference type="Gene3D" id="2.10.260.10">
    <property type="match status" value="1"/>
</dbReference>
<dbReference type="Proteomes" id="UP000177197">
    <property type="component" value="Unassembled WGS sequence"/>
</dbReference>
<sequence length="77" mass="8636">MTQKVLKVGSSAAVTIPKKSLEELGIKIGDKVTVEIDKKSVIIKPQKRLSEEDIKVAKLTLNFINRYREDLEALAKK</sequence>
<dbReference type="InterPro" id="IPR037914">
    <property type="entry name" value="SpoVT-AbrB_sf"/>
</dbReference>
<proteinExistence type="predicted"/>
<dbReference type="SUPFAM" id="SSF89447">
    <property type="entry name" value="AbrB/MazE/MraZ-like"/>
    <property type="match status" value="1"/>
</dbReference>
<dbReference type="PROSITE" id="PS51740">
    <property type="entry name" value="SPOVT_ABRB"/>
    <property type="match status" value="1"/>
</dbReference>
<comment type="caution">
    <text evidence="3">The sequence shown here is derived from an EMBL/GenBank/DDBJ whole genome shotgun (WGS) entry which is preliminary data.</text>
</comment>
<dbReference type="InterPro" id="IPR007159">
    <property type="entry name" value="SpoVT-AbrB_dom"/>
</dbReference>
<protein>
    <recommendedName>
        <fullName evidence="2">SpoVT-AbrB domain-containing protein</fullName>
    </recommendedName>
</protein>
<dbReference type="Pfam" id="PF04014">
    <property type="entry name" value="MazE_antitoxin"/>
    <property type="match status" value="1"/>
</dbReference>
<organism evidence="3 4">
    <name type="scientific">Candidatus Azambacteria bacterium RIFCSPLOWO2_02_FULL_44_14</name>
    <dbReference type="NCBI Taxonomy" id="1797306"/>
    <lineage>
        <taxon>Bacteria</taxon>
        <taxon>Candidatus Azamiibacteriota</taxon>
    </lineage>
</organism>
<keyword evidence="1" id="KW-0238">DNA-binding</keyword>
<dbReference type="EMBL" id="MEYV01000021">
    <property type="protein sequence ID" value="OGD39669.1"/>
    <property type="molecule type" value="Genomic_DNA"/>
</dbReference>
<name>A0A1F5C9X9_9BACT</name>
<dbReference type="SMART" id="SM00966">
    <property type="entry name" value="SpoVT_AbrB"/>
    <property type="match status" value="1"/>
</dbReference>